<evidence type="ECO:0000259" key="5">
    <source>
        <dbReference type="SMART" id="SM00082"/>
    </source>
</evidence>
<feature type="signal peptide" evidence="4">
    <location>
        <begin position="1"/>
        <end position="20"/>
    </location>
</feature>
<feature type="chain" id="PRO_5035727475" evidence="4">
    <location>
        <begin position="21"/>
        <end position="458"/>
    </location>
</feature>
<dbReference type="GO" id="GO:0071944">
    <property type="term" value="C:cell periphery"/>
    <property type="evidence" value="ECO:0007669"/>
    <property type="project" value="UniProtKB-ARBA"/>
</dbReference>
<keyword evidence="1" id="KW-0433">Leucine-rich repeat</keyword>
<keyword evidence="3" id="KW-0472">Membrane</keyword>
<keyword evidence="3" id="KW-0812">Transmembrane</keyword>
<comment type="caution">
    <text evidence="6">The sequence shown here is derived from an EMBL/GenBank/DDBJ whole genome shotgun (WGS) entry which is preliminary data.</text>
</comment>
<dbReference type="OrthoDB" id="1687175at2759"/>
<dbReference type="PANTHER" id="PTHR24366">
    <property type="entry name" value="IG(IMMUNOGLOBULIN) AND LRR(LEUCINE RICH REPEAT) DOMAINS"/>
    <property type="match status" value="1"/>
</dbReference>
<keyword evidence="3" id="KW-1133">Transmembrane helix</keyword>
<accession>A0A8S3WPV1</accession>
<evidence type="ECO:0000256" key="1">
    <source>
        <dbReference type="ARBA" id="ARBA00022614"/>
    </source>
</evidence>
<dbReference type="SMART" id="SM00082">
    <property type="entry name" value="LRRCT"/>
    <property type="match status" value="1"/>
</dbReference>
<keyword evidence="2" id="KW-0677">Repeat</keyword>
<protein>
    <submittedName>
        <fullName evidence="6">(apollo) hypothetical protein</fullName>
    </submittedName>
</protein>
<dbReference type="Pfam" id="PF13855">
    <property type="entry name" value="LRR_8"/>
    <property type="match status" value="3"/>
</dbReference>
<name>A0A8S3WPV1_PARAO</name>
<dbReference type="PANTHER" id="PTHR24366:SF96">
    <property type="entry name" value="LEUCINE RICH REPEAT CONTAINING 53"/>
    <property type="match status" value="1"/>
</dbReference>
<reference evidence="6" key="1">
    <citation type="submission" date="2021-04" db="EMBL/GenBank/DDBJ databases">
        <authorList>
            <person name="Tunstrom K."/>
        </authorList>
    </citation>
    <scope>NUCLEOTIDE SEQUENCE</scope>
</reference>
<evidence type="ECO:0000256" key="4">
    <source>
        <dbReference type="SAM" id="SignalP"/>
    </source>
</evidence>
<dbReference type="InterPro" id="IPR003591">
    <property type="entry name" value="Leu-rich_rpt_typical-subtyp"/>
</dbReference>
<dbReference type="InterPro" id="IPR001611">
    <property type="entry name" value="Leu-rich_rpt"/>
</dbReference>
<feature type="domain" description="LRRCT" evidence="5">
    <location>
        <begin position="348"/>
        <end position="396"/>
    </location>
</feature>
<proteinExistence type="predicted"/>
<keyword evidence="7" id="KW-1185">Reference proteome</keyword>
<feature type="transmembrane region" description="Helical" evidence="3">
    <location>
        <begin position="401"/>
        <end position="426"/>
    </location>
</feature>
<evidence type="ECO:0000256" key="2">
    <source>
        <dbReference type="ARBA" id="ARBA00022737"/>
    </source>
</evidence>
<organism evidence="6 7">
    <name type="scientific">Parnassius apollo</name>
    <name type="common">Apollo butterfly</name>
    <name type="synonym">Papilio apollo</name>
    <dbReference type="NCBI Taxonomy" id="110799"/>
    <lineage>
        <taxon>Eukaryota</taxon>
        <taxon>Metazoa</taxon>
        <taxon>Ecdysozoa</taxon>
        <taxon>Arthropoda</taxon>
        <taxon>Hexapoda</taxon>
        <taxon>Insecta</taxon>
        <taxon>Pterygota</taxon>
        <taxon>Neoptera</taxon>
        <taxon>Endopterygota</taxon>
        <taxon>Lepidoptera</taxon>
        <taxon>Glossata</taxon>
        <taxon>Ditrysia</taxon>
        <taxon>Papilionoidea</taxon>
        <taxon>Papilionidae</taxon>
        <taxon>Parnassiinae</taxon>
        <taxon>Parnassini</taxon>
        <taxon>Parnassius</taxon>
        <taxon>Parnassius</taxon>
    </lineage>
</organism>
<evidence type="ECO:0000313" key="6">
    <source>
        <dbReference type="EMBL" id="CAG4974678.1"/>
    </source>
</evidence>
<dbReference type="SMART" id="SM00369">
    <property type="entry name" value="LRR_TYP"/>
    <property type="match status" value="5"/>
</dbReference>
<evidence type="ECO:0000256" key="3">
    <source>
        <dbReference type="SAM" id="Phobius"/>
    </source>
</evidence>
<keyword evidence="4" id="KW-0732">Signal</keyword>
<dbReference type="AlphaFoldDB" id="A0A8S3WPV1"/>
<dbReference type="InterPro" id="IPR000483">
    <property type="entry name" value="Cys-rich_flank_reg_C"/>
</dbReference>
<dbReference type="PROSITE" id="PS51450">
    <property type="entry name" value="LRR"/>
    <property type="match status" value="4"/>
</dbReference>
<dbReference type="EMBL" id="CAJQZP010000644">
    <property type="protein sequence ID" value="CAG4974678.1"/>
    <property type="molecule type" value="Genomic_DNA"/>
</dbReference>
<gene>
    <name evidence="6" type="ORF">PAPOLLO_LOCUS8960</name>
</gene>
<dbReference type="Proteomes" id="UP000691718">
    <property type="component" value="Unassembled WGS sequence"/>
</dbReference>
<sequence>MHTVLLLIFTFILYSNRAQSWTFCDSVSECVCRYHDKVEEDFIREYIDCSYKKNVFDGNYTLPFKAYSLDLSSNGLKVIRSTHFFKSSTLQQLLLKNNKITEIESDAFKFPELKYLDLSNNRLEGVNGDIFKTIRKLEYLNLANNRFVSFSQLTFHPLSELKEIILDNNNIGPSFKDTNLFDRNGYGLTNKIQKISVSGINLNAVHDNFFIDAYDLRQLVISNNNLTDLFEIPFTLEHLDLSDNPIKQISGEDFNDLTALRVLKLNNLSIREVPEYAFASLHGLIKLELERNKNLTDFNVLAFGQEVLDDPVDFLLEELSLKSSRLQTLDKQLMVPFGQLIRLDLQGNFWNCDCQLTWIKNLQIKPKDYEHLRCYTPMPLYNSKIFELKAKYFKCSTRSHYVGLAIGLIAFCTFVSATALWLFWFLPKCQSRGKFISSMHNPTTAYTVLPVHAITSEL</sequence>
<evidence type="ECO:0000313" key="7">
    <source>
        <dbReference type="Proteomes" id="UP000691718"/>
    </source>
</evidence>